<protein>
    <submittedName>
        <fullName evidence="2">Uncharacterized protein</fullName>
    </submittedName>
</protein>
<accession>A0A7C4D4F0</accession>
<keyword evidence="1" id="KW-1133">Transmembrane helix</keyword>
<evidence type="ECO:0000256" key="1">
    <source>
        <dbReference type="SAM" id="Phobius"/>
    </source>
</evidence>
<name>A0A7C4D4F0_9CREN</name>
<dbReference type="AlphaFoldDB" id="A0A7C4D4F0"/>
<dbReference type="EMBL" id="DTCA01000128">
    <property type="protein sequence ID" value="HGM07603.1"/>
    <property type="molecule type" value="Genomic_DNA"/>
</dbReference>
<evidence type="ECO:0000313" key="2">
    <source>
        <dbReference type="EMBL" id="HGM07603.1"/>
    </source>
</evidence>
<comment type="caution">
    <text evidence="2">The sequence shown here is derived from an EMBL/GenBank/DDBJ whole genome shotgun (WGS) entry which is preliminary data.</text>
</comment>
<sequence length="183" mass="20557">MNRIKCISNLVVVLGLIMITIVSTIIGFTIVTQYVSQTLKQSPEISASYGKLVFITDNELVDSVIYVTFRGEVGISNPNIPVMGYICIISMNVSGNPTTGLQELRPTELSRYCSTTFTIRSGYNVYSFILRIPREVLDSLGCQGLYSSCPISRVWYFSIYVQNPRTNIMERALIIKPIYFVPN</sequence>
<organism evidence="2">
    <name type="scientific">Ignisphaera aggregans</name>
    <dbReference type="NCBI Taxonomy" id="334771"/>
    <lineage>
        <taxon>Archaea</taxon>
        <taxon>Thermoproteota</taxon>
        <taxon>Thermoprotei</taxon>
        <taxon>Desulfurococcales</taxon>
        <taxon>Desulfurococcaceae</taxon>
        <taxon>Ignisphaera</taxon>
    </lineage>
</organism>
<proteinExistence type="predicted"/>
<reference evidence="2" key="1">
    <citation type="journal article" date="2020" name="mSystems">
        <title>Genome- and Community-Level Interaction Insights into Carbon Utilization and Element Cycling Functions of Hydrothermarchaeota in Hydrothermal Sediment.</title>
        <authorList>
            <person name="Zhou Z."/>
            <person name="Liu Y."/>
            <person name="Xu W."/>
            <person name="Pan J."/>
            <person name="Luo Z.H."/>
            <person name="Li M."/>
        </authorList>
    </citation>
    <scope>NUCLEOTIDE SEQUENCE [LARGE SCALE GENOMIC DNA]</scope>
    <source>
        <strain evidence="2">SpSt-658</strain>
    </source>
</reference>
<keyword evidence="1" id="KW-0812">Transmembrane</keyword>
<gene>
    <name evidence="2" type="ORF">ENU31_04255</name>
</gene>
<keyword evidence="1" id="KW-0472">Membrane</keyword>
<feature type="transmembrane region" description="Helical" evidence="1">
    <location>
        <begin position="7"/>
        <end position="31"/>
    </location>
</feature>